<dbReference type="InterPro" id="IPR010280">
    <property type="entry name" value="U5_MeTrfase_fam"/>
</dbReference>
<keyword evidence="1 4" id="KW-0489">Methyltransferase</keyword>
<dbReference type="AlphaFoldDB" id="I0KDR2"/>
<keyword evidence="8" id="KW-1185">Reference proteome</keyword>
<dbReference type="SUPFAM" id="SSF53335">
    <property type="entry name" value="S-adenosyl-L-methionine-dependent methyltransferases"/>
    <property type="match status" value="1"/>
</dbReference>
<sequence length="504" mass="55989">MRKKHHKQPQLLAGLTVTDVAAEGKCLIRTDDGVIFVEGRPGHPMPAPGDVVDIRVFNQKKQYREALVERVVTPSPVRTQPFCEHFGVCGGCKWQHIQYDEQLRFKQQQVIDHLTRIAKVPLPGGSAASMRPILAAHPTQYYRNKLEFTIADGRWLTQAEVQTTERMDPRVVGFHVPGRFDKVLPIQHCYLQPDPSNDIRLAVTDYLFANNLAAYNLKTHEGYLRTLIIRTADTTGQVMVTLQVAQDHPQTLAALLDHLLERFPQITSLNYIINTKKNDNYGDQEVINYAGTPYIEETMDAGVGTSGAVASAPGTSEVNQVLTFRVNAKSFYQTNAKQAFALYSVARDMAGLTGNELVYDLYTGTGTIALFVARQARYVVGIEYVEAAVADAGVNAEVNGISNASFHAGDMKNLLTEEFFAQHGHPDVVITDPPRAGMDEAVVRQLIKAAPQKIVYISCNTATQARDLAWLDEAYRVDAVQPVDMFPHTHHVENVVLLVKKNVQ</sequence>
<dbReference type="Gene3D" id="2.40.50.140">
    <property type="entry name" value="Nucleic acid-binding proteins"/>
    <property type="match status" value="1"/>
</dbReference>
<dbReference type="InterPro" id="IPR012340">
    <property type="entry name" value="NA-bd_OB-fold"/>
</dbReference>
<dbReference type="FunFam" id="3.40.50.150:FF:000009">
    <property type="entry name" value="23S rRNA (Uracil(1939)-C(5))-methyltransferase RlmD"/>
    <property type="match status" value="1"/>
</dbReference>
<keyword evidence="2 4" id="KW-0808">Transferase</keyword>
<feature type="binding site" evidence="4">
    <location>
        <position position="362"/>
    </location>
    <ligand>
        <name>S-adenosyl-L-methionine</name>
        <dbReference type="ChEBI" id="CHEBI:59789"/>
    </ligand>
</feature>
<dbReference type="GO" id="GO:0070475">
    <property type="term" value="P:rRNA base methylation"/>
    <property type="evidence" value="ECO:0007669"/>
    <property type="project" value="TreeGrafter"/>
</dbReference>
<evidence type="ECO:0000259" key="6">
    <source>
        <dbReference type="PROSITE" id="PS50926"/>
    </source>
</evidence>
<reference evidence="7 8" key="1">
    <citation type="journal article" date="2012" name="J. Bacteriol.">
        <title>Genome Sequence of Fibrella aestuarina BUZ 2T, a Filamentous Marine Bacterium.</title>
        <authorList>
            <person name="Filippini M."/>
            <person name="Qi W."/>
            <person name="Blom J."/>
            <person name="Goesmann A."/>
            <person name="Smits T.H."/>
            <person name="Bagheri H.C."/>
        </authorList>
    </citation>
    <scope>NUCLEOTIDE SEQUENCE [LARGE SCALE GENOMIC DNA]</scope>
    <source>
        <strain evidence="8">BUZ 2T</strain>
    </source>
</reference>
<dbReference type="Pfam" id="PF05958">
    <property type="entry name" value="tRNA_U5-meth_tr"/>
    <property type="match status" value="1"/>
</dbReference>
<accession>I0KDR2</accession>
<dbReference type="EMBL" id="HE796683">
    <property type="protein sequence ID" value="CCH02265.1"/>
    <property type="molecule type" value="Genomic_DNA"/>
</dbReference>
<dbReference type="NCBIfam" id="TIGR00479">
    <property type="entry name" value="rumA"/>
    <property type="match status" value="1"/>
</dbReference>
<dbReference type="PATRIC" id="fig|1166018.3.peg.1222"/>
<dbReference type="Proteomes" id="UP000011058">
    <property type="component" value="Chromosome"/>
</dbReference>
<feature type="binding site" evidence="4">
    <location>
        <position position="383"/>
    </location>
    <ligand>
        <name>S-adenosyl-L-methionine</name>
        <dbReference type="ChEBI" id="CHEBI:59789"/>
    </ligand>
</feature>
<dbReference type="InterPro" id="IPR030390">
    <property type="entry name" value="MeTrfase_TrmA_AS"/>
</dbReference>
<dbReference type="RefSeq" id="WP_015333364.1">
    <property type="nucleotide sequence ID" value="NC_020054.1"/>
</dbReference>
<dbReference type="eggNOG" id="COG2265">
    <property type="taxonomic scope" value="Bacteria"/>
</dbReference>
<feature type="active site" description="Nucleophile" evidence="4">
    <location>
        <position position="459"/>
    </location>
</feature>
<evidence type="ECO:0000256" key="5">
    <source>
        <dbReference type="PROSITE-ProRule" id="PRU10015"/>
    </source>
</evidence>
<keyword evidence="3 4" id="KW-0949">S-adenosyl-L-methionine</keyword>
<dbReference type="PROSITE" id="PS01231">
    <property type="entry name" value="TRMA_2"/>
    <property type="match status" value="1"/>
</dbReference>
<dbReference type="InterPro" id="IPR030391">
    <property type="entry name" value="MeTrfase_TrmA_CS"/>
</dbReference>
<dbReference type="PANTHER" id="PTHR11061:SF30">
    <property type="entry name" value="TRNA (URACIL(54)-C(5))-METHYLTRANSFERASE"/>
    <property type="match status" value="1"/>
</dbReference>
<evidence type="ECO:0000313" key="8">
    <source>
        <dbReference type="Proteomes" id="UP000011058"/>
    </source>
</evidence>
<dbReference type="HOGENOM" id="CLU_014689_7_2_10"/>
<dbReference type="SUPFAM" id="SSF50249">
    <property type="entry name" value="Nucleic acid-binding proteins"/>
    <property type="match status" value="1"/>
</dbReference>
<gene>
    <name evidence="7" type="ORF">FAES_4265</name>
</gene>
<dbReference type="InterPro" id="IPR002792">
    <property type="entry name" value="TRAM_dom"/>
</dbReference>
<dbReference type="KEGG" id="fae:FAES_4265"/>
<dbReference type="PROSITE" id="PS01230">
    <property type="entry name" value="TRMA_1"/>
    <property type="match status" value="1"/>
</dbReference>
<name>I0KDR2_9BACT</name>
<dbReference type="STRING" id="1166018.FAES_4265"/>
<protein>
    <submittedName>
        <fullName evidence="7">RNA methyltransferase, TrmA family</fullName>
    </submittedName>
</protein>
<organism evidence="7 8">
    <name type="scientific">Fibrella aestuarina BUZ 2</name>
    <dbReference type="NCBI Taxonomy" id="1166018"/>
    <lineage>
        <taxon>Bacteria</taxon>
        <taxon>Pseudomonadati</taxon>
        <taxon>Bacteroidota</taxon>
        <taxon>Cytophagia</taxon>
        <taxon>Cytophagales</taxon>
        <taxon>Spirosomataceae</taxon>
        <taxon>Fibrella</taxon>
    </lineage>
</organism>
<dbReference type="PROSITE" id="PS51687">
    <property type="entry name" value="SAM_MT_RNA_M5U"/>
    <property type="match status" value="1"/>
</dbReference>
<dbReference type="Gene3D" id="2.40.50.1070">
    <property type="match status" value="1"/>
</dbReference>
<dbReference type="PROSITE" id="PS50926">
    <property type="entry name" value="TRAM"/>
    <property type="match status" value="1"/>
</dbReference>
<dbReference type="Gene3D" id="3.40.50.150">
    <property type="entry name" value="Vaccinia Virus protein VP39"/>
    <property type="match status" value="1"/>
</dbReference>
<feature type="domain" description="TRAM" evidence="6">
    <location>
        <begin position="3"/>
        <end position="70"/>
    </location>
</feature>
<feature type="active site" evidence="5">
    <location>
        <position position="459"/>
    </location>
</feature>
<dbReference type="PANTHER" id="PTHR11061">
    <property type="entry name" value="RNA M5U METHYLTRANSFERASE"/>
    <property type="match status" value="1"/>
</dbReference>
<dbReference type="InterPro" id="IPR029063">
    <property type="entry name" value="SAM-dependent_MTases_sf"/>
</dbReference>
<proteinExistence type="inferred from homology"/>
<evidence type="ECO:0000256" key="2">
    <source>
        <dbReference type="ARBA" id="ARBA00022679"/>
    </source>
</evidence>
<feature type="binding site" evidence="4">
    <location>
        <position position="333"/>
    </location>
    <ligand>
        <name>S-adenosyl-L-methionine</name>
        <dbReference type="ChEBI" id="CHEBI:59789"/>
    </ligand>
</feature>
<dbReference type="OrthoDB" id="9804590at2"/>
<dbReference type="GO" id="GO:0070041">
    <property type="term" value="F:rRNA (uridine-C5-)-methyltransferase activity"/>
    <property type="evidence" value="ECO:0007669"/>
    <property type="project" value="TreeGrafter"/>
</dbReference>
<dbReference type="CDD" id="cd02440">
    <property type="entry name" value="AdoMet_MTases"/>
    <property type="match status" value="1"/>
</dbReference>
<evidence type="ECO:0000256" key="1">
    <source>
        <dbReference type="ARBA" id="ARBA00022603"/>
    </source>
</evidence>
<evidence type="ECO:0000313" key="7">
    <source>
        <dbReference type="EMBL" id="CCH02265.1"/>
    </source>
</evidence>
<evidence type="ECO:0000256" key="4">
    <source>
        <dbReference type="PROSITE-ProRule" id="PRU01024"/>
    </source>
</evidence>
<evidence type="ECO:0000256" key="3">
    <source>
        <dbReference type="ARBA" id="ARBA00022691"/>
    </source>
</evidence>
<feature type="binding site" evidence="4">
    <location>
        <position position="432"/>
    </location>
    <ligand>
        <name>S-adenosyl-L-methionine</name>
        <dbReference type="ChEBI" id="CHEBI:59789"/>
    </ligand>
</feature>
<comment type="similarity">
    <text evidence="4">Belongs to the class I-like SAM-binding methyltransferase superfamily. RNA M5U methyltransferase family.</text>
</comment>